<dbReference type="GO" id="GO:0009307">
    <property type="term" value="P:DNA restriction-modification system"/>
    <property type="evidence" value="ECO:0007669"/>
    <property type="project" value="InterPro"/>
</dbReference>
<dbReference type="SUPFAM" id="SSF52980">
    <property type="entry name" value="Restriction endonuclease-like"/>
    <property type="match status" value="1"/>
</dbReference>
<dbReference type="InterPro" id="IPR007560">
    <property type="entry name" value="Restrct_endonuc_IV_Mrr"/>
</dbReference>
<dbReference type="EMBL" id="CP010727">
    <property type="protein sequence ID" value="AUR01356.1"/>
    <property type="molecule type" value="Genomic_DNA"/>
</dbReference>
<dbReference type="GO" id="GO:0015666">
    <property type="term" value="F:restriction endodeoxyribonuclease activity"/>
    <property type="evidence" value="ECO:0007669"/>
    <property type="project" value="TreeGrafter"/>
</dbReference>
<evidence type="ECO:0000313" key="3">
    <source>
        <dbReference type="Proteomes" id="UP000236447"/>
    </source>
</evidence>
<name>A0A2I7KFJ3_9RHOB</name>
<evidence type="ECO:0000259" key="1">
    <source>
        <dbReference type="Pfam" id="PF04471"/>
    </source>
</evidence>
<dbReference type="Proteomes" id="UP000236447">
    <property type="component" value="Plasmid pP88_b"/>
</dbReference>
<evidence type="ECO:0000313" key="2">
    <source>
        <dbReference type="EMBL" id="AUR01356.1"/>
    </source>
</evidence>
<organism evidence="2 3">
    <name type="scientific">Phaeobacter inhibens</name>
    <dbReference type="NCBI Taxonomy" id="221822"/>
    <lineage>
        <taxon>Bacteria</taxon>
        <taxon>Pseudomonadati</taxon>
        <taxon>Pseudomonadota</taxon>
        <taxon>Alphaproteobacteria</taxon>
        <taxon>Rhodobacterales</taxon>
        <taxon>Roseobacteraceae</taxon>
        <taxon>Phaeobacter</taxon>
    </lineage>
</organism>
<gene>
    <name evidence="2" type="ORF">PhaeoP88_04044</name>
</gene>
<protein>
    <submittedName>
        <fullName evidence="2">Restriction endonuclease</fullName>
    </submittedName>
</protein>
<dbReference type="InterPro" id="IPR011335">
    <property type="entry name" value="Restrct_endonuc-II-like"/>
</dbReference>
<dbReference type="Gene3D" id="3.40.1350.10">
    <property type="match status" value="1"/>
</dbReference>
<dbReference type="AlphaFoldDB" id="A0A2I7KFJ3"/>
<accession>A0A2I7KFJ3</accession>
<dbReference type="GO" id="GO:0003677">
    <property type="term" value="F:DNA binding"/>
    <property type="evidence" value="ECO:0007669"/>
    <property type="project" value="InterPro"/>
</dbReference>
<dbReference type="PANTHER" id="PTHR30015:SF7">
    <property type="entry name" value="TYPE IV METHYL-DIRECTED RESTRICTION ENZYME ECOKMRR"/>
    <property type="match status" value="1"/>
</dbReference>
<keyword evidence="2" id="KW-0378">Hydrolase</keyword>
<dbReference type="RefSeq" id="WP_102884522.1">
    <property type="nucleotide sequence ID" value="NZ_CP010727.1"/>
</dbReference>
<dbReference type="InterPro" id="IPR011856">
    <property type="entry name" value="tRNA_endonuc-like_dom_sf"/>
</dbReference>
<keyword evidence="2" id="KW-0614">Plasmid</keyword>
<dbReference type="Pfam" id="PF04471">
    <property type="entry name" value="Mrr_cat"/>
    <property type="match status" value="1"/>
</dbReference>
<keyword evidence="2" id="KW-0540">Nuclease</keyword>
<proteinExistence type="predicted"/>
<geneLocation type="plasmid" evidence="3">
    <name>pp88_b</name>
</geneLocation>
<sequence>MEHKSSFDPRDPSDESVEVEIALVRSEIEAWATKHDLWYDSGFADYLPHTGREPSSLPVLSRLWSESDLARILQGDGPPELEIEFTELLERLGCWYEFDDRVTMDIYPDEDADYSKFSSYFHWQWVCSLVKEDIGDVYSELYSHFAKRPEDLYQLHWRDYEIILSEIFKTQGFDVELGPGRNDGGVDITLIQRDPIGDIVTFVQAKRYAPGNKIDLTEVQALYGAQIADGAQAAMFVTTSSYAPVAERFAARKNVLMDLATSAHVAEWAETSSRGIIEDKSSLISRDRVSGIIRDIGDRRDARVLHARSGYNCVRNEFALIVKETKHAALLMNLSSKIISDDGYGQAGLEVPNLDPLLPSFNRQGVVRAKRRQHDGEVSYWDGYHIYTTWDGNPCHFDLYD</sequence>
<feature type="domain" description="Restriction endonuclease type IV Mrr" evidence="1">
    <location>
        <begin position="153"/>
        <end position="267"/>
    </location>
</feature>
<dbReference type="PANTHER" id="PTHR30015">
    <property type="entry name" value="MRR RESTRICTION SYSTEM PROTEIN"/>
    <property type="match status" value="1"/>
</dbReference>
<keyword evidence="2" id="KW-0255">Endonuclease</keyword>
<reference evidence="2 3" key="2">
    <citation type="journal article" date="2017" name="Genome Biol. Evol.">
        <title>Trajectories and Drivers of Genome Evolution in Surface-Associated Marine Phaeobacter.</title>
        <authorList>
            <person name="Freese H.M."/>
            <person name="Sikorski J."/>
            <person name="Bunk B."/>
            <person name="Scheuner C."/>
            <person name="Meier-Kolthoff J.P."/>
            <person name="Sproer C."/>
            <person name="Gram L."/>
            <person name="Overmann J."/>
        </authorList>
    </citation>
    <scope>NUCLEOTIDE SEQUENCE [LARGE SCALE GENOMIC DNA]</scope>
    <source>
        <strain evidence="2 3">P88</strain>
        <plasmid evidence="3">pp88_b</plasmid>
    </source>
</reference>
<reference evidence="2 3" key="1">
    <citation type="journal article" date="2017" name="Front. Microbiol.">
        <title>Phaeobacter piscinae sp. nov., a species of the Roseobacter group and potential aquaculture probiont.</title>
        <authorList>
            <person name="Sonnenschein E.C."/>
            <person name="Phippen C.B.W."/>
            <person name="Nielsen K.F."/>
            <person name="Mateiu R.V."/>
            <person name="Melchiorsen J."/>
            <person name="Gram L."/>
            <person name="Overmann J."/>
            <person name="Freese H.M."/>
        </authorList>
    </citation>
    <scope>NUCLEOTIDE SEQUENCE [LARGE SCALE GENOMIC DNA]</scope>
    <source>
        <strain evidence="2 3">P88</strain>
        <plasmid evidence="3">pp88_b</plasmid>
    </source>
</reference>
<dbReference type="InterPro" id="IPR052906">
    <property type="entry name" value="Type_IV_Methyl-Rstrct_Enzyme"/>
</dbReference>